<dbReference type="InterPro" id="IPR018391">
    <property type="entry name" value="PQQ_b-propeller_rpt"/>
</dbReference>
<dbReference type="Pfam" id="PF13360">
    <property type="entry name" value="PQQ_2"/>
    <property type="match status" value="1"/>
</dbReference>
<dbReference type="InterPro" id="IPR015943">
    <property type="entry name" value="WD40/YVTN_repeat-like_dom_sf"/>
</dbReference>
<evidence type="ECO:0000256" key="2">
    <source>
        <dbReference type="ARBA" id="ARBA00022840"/>
    </source>
</evidence>
<dbReference type="RefSeq" id="WP_344592321.1">
    <property type="nucleotide sequence ID" value="NZ_BAAARW010000020.1"/>
</dbReference>
<evidence type="ECO:0000313" key="6">
    <source>
        <dbReference type="EMBL" id="GAA2431857.1"/>
    </source>
</evidence>
<sequence length="656" mass="70869">MSDLDPKGTQYIGEYRLIRTLGQGGMGQVYLGRHDQNDMLAAVKIIHSHLADDPWYRHRFREEAGAWGSVSKGHTAELLGFSLQAEPAWLATEYLAAPTLQEVVDRAGGLPLPAVHSLAVHLGKTLAALERKSILHRDLKPSNILVTAAGPKVIDFGLARDSGHPMTRSGPLAGTPGYMSPEQQRHLKLTHATDVYSLGITLAFSATGLDPRSRLGADGLVRRDPDGTPAFPGLADELRVLIADCTREEPLERLTPGQIVAEVTRRAGGAARLDWPGCLPDEARRLIEAYAEADPEVGPVAPRRPKPRPPTRKDPHPRKRTPWTFRLGGAGYHASPVLRRDGVVHVGSQDGVVHALDAANGRVVWRFPTEKKIDHTPLLCGGLLIVPSADHHLYGLRARTGEVGWKVPLGPAVAHAPGPLPVTGREDDPYFVVGDSRGTVSARRVATGEQIWHFQADQVVETRPAAAAGRVFVGSHDHRLYALDAFTGEEVWRFDAGASVTSAPVVADGVVYIGCASGHLFAVDADKGKRRWDFQTGGAIHSRVAPRGGLLYFGSNDHCVYALDVTDGQVRWRCSTGGEVRSSPAVHHGRVYFGSRDFHVHAVDARTGRDRASVKTADWVDSTPVVGGSVLYVGSWEPTLHAIELAALRGRDGSRG</sequence>
<evidence type="ECO:0000256" key="4">
    <source>
        <dbReference type="SAM" id="MobiDB-lite"/>
    </source>
</evidence>
<dbReference type="PROSITE" id="PS00108">
    <property type="entry name" value="PROTEIN_KINASE_ST"/>
    <property type="match status" value="1"/>
</dbReference>
<dbReference type="CDD" id="cd14014">
    <property type="entry name" value="STKc_PknB_like"/>
    <property type="match status" value="1"/>
</dbReference>
<protein>
    <recommendedName>
        <fullName evidence="5">Protein kinase domain-containing protein</fullName>
    </recommendedName>
</protein>
<dbReference type="InterPro" id="IPR002372">
    <property type="entry name" value="PQQ_rpt_dom"/>
</dbReference>
<keyword evidence="1 3" id="KW-0547">Nucleotide-binding</keyword>
<dbReference type="SUPFAM" id="SSF50998">
    <property type="entry name" value="Quinoprotein alcohol dehydrogenase-like"/>
    <property type="match status" value="3"/>
</dbReference>
<organism evidence="6 7">
    <name type="scientific">Actinomadura vinacea</name>
    <dbReference type="NCBI Taxonomy" id="115336"/>
    <lineage>
        <taxon>Bacteria</taxon>
        <taxon>Bacillati</taxon>
        <taxon>Actinomycetota</taxon>
        <taxon>Actinomycetes</taxon>
        <taxon>Streptosporangiales</taxon>
        <taxon>Thermomonosporaceae</taxon>
        <taxon>Actinomadura</taxon>
    </lineage>
</organism>
<dbReference type="InterPro" id="IPR011047">
    <property type="entry name" value="Quinoprotein_ADH-like_sf"/>
</dbReference>
<dbReference type="SUPFAM" id="SSF56112">
    <property type="entry name" value="Protein kinase-like (PK-like)"/>
    <property type="match status" value="1"/>
</dbReference>
<feature type="region of interest" description="Disordered" evidence="4">
    <location>
        <begin position="295"/>
        <end position="325"/>
    </location>
</feature>
<dbReference type="Gene3D" id="2.40.10.480">
    <property type="match status" value="1"/>
</dbReference>
<evidence type="ECO:0000313" key="7">
    <source>
        <dbReference type="Proteomes" id="UP001501231"/>
    </source>
</evidence>
<evidence type="ECO:0000259" key="5">
    <source>
        <dbReference type="PROSITE" id="PS50011"/>
    </source>
</evidence>
<dbReference type="SMART" id="SM00220">
    <property type="entry name" value="S_TKc"/>
    <property type="match status" value="1"/>
</dbReference>
<dbReference type="Gene3D" id="2.130.10.10">
    <property type="entry name" value="YVTN repeat-like/Quinoprotein amine dehydrogenase"/>
    <property type="match status" value="2"/>
</dbReference>
<dbReference type="PANTHER" id="PTHR34512">
    <property type="entry name" value="CELL SURFACE PROTEIN"/>
    <property type="match status" value="1"/>
</dbReference>
<dbReference type="EMBL" id="BAAARW010000020">
    <property type="protein sequence ID" value="GAA2431857.1"/>
    <property type="molecule type" value="Genomic_DNA"/>
</dbReference>
<accession>A0ABP5WNC3</accession>
<dbReference type="SMART" id="SM00564">
    <property type="entry name" value="PQQ"/>
    <property type="match status" value="7"/>
</dbReference>
<dbReference type="PROSITE" id="PS50011">
    <property type="entry name" value="PROTEIN_KINASE_DOM"/>
    <property type="match status" value="1"/>
</dbReference>
<keyword evidence="2 3" id="KW-0067">ATP-binding</keyword>
<dbReference type="Gene3D" id="1.10.510.10">
    <property type="entry name" value="Transferase(Phosphotransferase) domain 1"/>
    <property type="match status" value="1"/>
</dbReference>
<feature type="compositionally biased region" description="Basic residues" evidence="4">
    <location>
        <begin position="303"/>
        <end position="321"/>
    </location>
</feature>
<evidence type="ECO:0000256" key="1">
    <source>
        <dbReference type="ARBA" id="ARBA00022741"/>
    </source>
</evidence>
<feature type="binding site" evidence="3">
    <location>
        <position position="44"/>
    </location>
    <ligand>
        <name>ATP</name>
        <dbReference type="ChEBI" id="CHEBI:30616"/>
    </ligand>
</feature>
<dbReference type="Proteomes" id="UP001501231">
    <property type="component" value="Unassembled WGS sequence"/>
</dbReference>
<dbReference type="InterPro" id="IPR000719">
    <property type="entry name" value="Prot_kinase_dom"/>
</dbReference>
<dbReference type="Pfam" id="PF00069">
    <property type="entry name" value="Pkinase"/>
    <property type="match status" value="1"/>
</dbReference>
<dbReference type="InterPro" id="IPR011009">
    <property type="entry name" value="Kinase-like_dom_sf"/>
</dbReference>
<name>A0ABP5WNC3_9ACTN</name>
<proteinExistence type="predicted"/>
<dbReference type="Gene3D" id="3.30.200.20">
    <property type="entry name" value="Phosphorylase Kinase, domain 1"/>
    <property type="match status" value="1"/>
</dbReference>
<comment type="caution">
    <text evidence="6">The sequence shown here is derived from an EMBL/GenBank/DDBJ whole genome shotgun (WGS) entry which is preliminary data.</text>
</comment>
<dbReference type="InterPro" id="IPR008271">
    <property type="entry name" value="Ser/Thr_kinase_AS"/>
</dbReference>
<reference evidence="7" key="1">
    <citation type="journal article" date="2019" name="Int. J. Syst. Evol. Microbiol.">
        <title>The Global Catalogue of Microorganisms (GCM) 10K type strain sequencing project: providing services to taxonomists for standard genome sequencing and annotation.</title>
        <authorList>
            <consortium name="The Broad Institute Genomics Platform"/>
            <consortium name="The Broad Institute Genome Sequencing Center for Infectious Disease"/>
            <person name="Wu L."/>
            <person name="Ma J."/>
        </authorList>
    </citation>
    <scope>NUCLEOTIDE SEQUENCE [LARGE SCALE GENOMIC DNA]</scope>
    <source>
        <strain evidence="7">JCM 3325</strain>
    </source>
</reference>
<dbReference type="InterPro" id="IPR017441">
    <property type="entry name" value="Protein_kinase_ATP_BS"/>
</dbReference>
<keyword evidence="7" id="KW-1185">Reference proteome</keyword>
<feature type="domain" description="Protein kinase" evidence="5">
    <location>
        <begin position="15"/>
        <end position="265"/>
    </location>
</feature>
<dbReference type="PROSITE" id="PS00107">
    <property type="entry name" value="PROTEIN_KINASE_ATP"/>
    <property type="match status" value="1"/>
</dbReference>
<dbReference type="PANTHER" id="PTHR34512:SF30">
    <property type="entry name" value="OUTER MEMBRANE PROTEIN ASSEMBLY FACTOR BAMB"/>
    <property type="match status" value="1"/>
</dbReference>
<gene>
    <name evidence="6" type="ORF">GCM10010191_52130</name>
</gene>
<evidence type="ECO:0000256" key="3">
    <source>
        <dbReference type="PROSITE-ProRule" id="PRU10141"/>
    </source>
</evidence>